<gene>
    <name evidence="6" type="primary">C7H23_13</name>
    <name evidence="6" type="ORF">CK203_020704</name>
</gene>
<dbReference type="InterPro" id="IPR050651">
    <property type="entry name" value="Plant_Cytochrome_P450_Monoox"/>
</dbReference>
<proteinExistence type="predicted"/>
<accession>A0A438FMU6</accession>
<keyword evidence="3" id="KW-0560">Oxidoreductase</keyword>
<dbReference type="Gene3D" id="1.10.630.10">
    <property type="entry name" value="Cytochrome P450"/>
    <property type="match status" value="1"/>
</dbReference>
<evidence type="ECO:0000256" key="4">
    <source>
        <dbReference type="ARBA" id="ARBA00023004"/>
    </source>
</evidence>
<sequence>MADKYGPIFCFHIGLRKTSVVSSWEVAKECFTTMDKAFATQPRSLAGKLMGYDHAIFIALHSGMSGVELPDQLTRVKWLQNLLTEVRFKHVMNVLYSDSQSVRIHESLPLKMS</sequence>
<dbReference type="EMBL" id="QGNW01000842">
    <property type="protein sequence ID" value="RVW61271.1"/>
    <property type="molecule type" value="Genomic_DNA"/>
</dbReference>
<dbReference type="GO" id="GO:0004497">
    <property type="term" value="F:monooxygenase activity"/>
    <property type="evidence" value="ECO:0007669"/>
    <property type="project" value="UniProtKB-KW"/>
</dbReference>
<evidence type="ECO:0000313" key="6">
    <source>
        <dbReference type="EMBL" id="RVW61271.1"/>
    </source>
</evidence>
<dbReference type="PANTHER" id="PTHR47947:SF8">
    <property type="entry name" value="CYTOCHROME P450 82C4-LIKE"/>
    <property type="match status" value="1"/>
</dbReference>
<evidence type="ECO:0000313" key="7">
    <source>
        <dbReference type="Proteomes" id="UP000288805"/>
    </source>
</evidence>
<reference evidence="6 7" key="1">
    <citation type="journal article" date="2018" name="PLoS Genet.">
        <title>Population sequencing reveals clonal diversity and ancestral inbreeding in the grapevine cultivar Chardonnay.</title>
        <authorList>
            <person name="Roach M.J."/>
            <person name="Johnson D.L."/>
            <person name="Bohlmann J."/>
            <person name="van Vuuren H.J."/>
            <person name="Jones S.J."/>
            <person name="Pretorius I.S."/>
            <person name="Schmidt S.A."/>
            <person name="Borneman A.R."/>
        </authorList>
    </citation>
    <scope>NUCLEOTIDE SEQUENCE [LARGE SCALE GENOMIC DNA]</scope>
    <source>
        <strain evidence="7">cv. Chardonnay</strain>
        <tissue evidence="6">Leaf</tissue>
    </source>
</reference>
<keyword evidence="4" id="KW-0408">Iron</keyword>
<comment type="caution">
    <text evidence="6">The sequence shown here is derived from an EMBL/GenBank/DDBJ whole genome shotgun (WGS) entry which is preliminary data.</text>
</comment>
<evidence type="ECO:0000256" key="2">
    <source>
        <dbReference type="ARBA" id="ARBA00022723"/>
    </source>
</evidence>
<dbReference type="GO" id="GO:0020037">
    <property type="term" value="F:heme binding"/>
    <property type="evidence" value="ECO:0007669"/>
    <property type="project" value="InterPro"/>
</dbReference>
<evidence type="ECO:0000256" key="5">
    <source>
        <dbReference type="ARBA" id="ARBA00023033"/>
    </source>
</evidence>
<keyword evidence="5" id="KW-0503">Monooxygenase</keyword>
<dbReference type="InterPro" id="IPR036396">
    <property type="entry name" value="Cyt_P450_sf"/>
</dbReference>
<dbReference type="AlphaFoldDB" id="A0A438FMU6"/>
<organism evidence="6 7">
    <name type="scientific">Vitis vinifera</name>
    <name type="common">Grape</name>
    <dbReference type="NCBI Taxonomy" id="29760"/>
    <lineage>
        <taxon>Eukaryota</taxon>
        <taxon>Viridiplantae</taxon>
        <taxon>Streptophyta</taxon>
        <taxon>Embryophyta</taxon>
        <taxon>Tracheophyta</taxon>
        <taxon>Spermatophyta</taxon>
        <taxon>Magnoliopsida</taxon>
        <taxon>eudicotyledons</taxon>
        <taxon>Gunneridae</taxon>
        <taxon>Pentapetalae</taxon>
        <taxon>rosids</taxon>
        <taxon>Vitales</taxon>
        <taxon>Vitaceae</taxon>
        <taxon>Viteae</taxon>
        <taxon>Vitis</taxon>
    </lineage>
</organism>
<dbReference type="Proteomes" id="UP000288805">
    <property type="component" value="Unassembled WGS sequence"/>
</dbReference>
<evidence type="ECO:0000256" key="3">
    <source>
        <dbReference type="ARBA" id="ARBA00023002"/>
    </source>
</evidence>
<evidence type="ECO:0000256" key="1">
    <source>
        <dbReference type="ARBA" id="ARBA00022617"/>
    </source>
</evidence>
<dbReference type="PANTHER" id="PTHR47947">
    <property type="entry name" value="CYTOCHROME P450 82C3-RELATED"/>
    <property type="match status" value="1"/>
</dbReference>
<dbReference type="GO" id="GO:0005506">
    <property type="term" value="F:iron ion binding"/>
    <property type="evidence" value="ECO:0007669"/>
    <property type="project" value="InterPro"/>
</dbReference>
<keyword evidence="2" id="KW-0479">Metal-binding</keyword>
<dbReference type="SUPFAM" id="SSF48264">
    <property type="entry name" value="Cytochrome P450"/>
    <property type="match status" value="1"/>
</dbReference>
<keyword evidence="1" id="KW-0349">Heme</keyword>
<name>A0A438FMU6_VITVI</name>
<dbReference type="GO" id="GO:0016705">
    <property type="term" value="F:oxidoreductase activity, acting on paired donors, with incorporation or reduction of molecular oxygen"/>
    <property type="evidence" value="ECO:0007669"/>
    <property type="project" value="InterPro"/>
</dbReference>
<protein>
    <submittedName>
        <fullName evidence="6">Cytochrome P450 CYP82H23</fullName>
    </submittedName>
</protein>